<evidence type="ECO:0000256" key="1">
    <source>
        <dbReference type="SAM" id="SignalP"/>
    </source>
</evidence>
<sequence>MVMDTANKNKRPQGYVLAPALFSLLLSPTLQADDEELSRDWQVTPRLTLSETFTDNIKLEPDGDADLVTEVSPGVNVSKQGGRSRVELDYQLQGLLFADTSSSNDINHKLFGAGQFELKPDWFYLDTLATYTQRNVSQSGRLSLDTVTGAGDLDDVGTLRISPYLAHDFGGQVEVLARYTHDEIRYESGASDSSADGVDLNLASGRFWRTLSWSVNHYRNRISRDSAPNASFESTQADLAYRLTDTFRLLARAGNEDNDYPSSRKVENGSYVAGGALWRPTRFYGMEALYGEEYKTATLMLNPTRRTDIEVTYYDRDVGTILGAAWNARIRHRGPGLTLGATYNEDTTTVQQLELEVEPGLRNIDTDEFFPGFDTSGLTPGRYEIALGTVPSLTDEIIERKRASGTASYDTGRSTFSGRIFSERRLFLTSQTTERVNGGDATWRWAYDGTTDFILRGGLINTLRASGTQDDRLWFAQWSVEHDFTPRTRGSLELRRTEQESDRAANEYEENRITARVRMEF</sequence>
<gene>
    <name evidence="2" type="ORF">D6C00_13390</name>
</gene>
<dbReference type="AlphaFoldDB" id="A0A426QM29"/>
<feature type="chain" id="PRO_5019178131" evidence="1">
    <location>
        <begin position="33"/>
        <end position="521"/>
    </location>
</feature>
<dbReference type="EMBL" id="QZMU01000001">
    <property type="protein sequence ID" value="RRQ22824.1"/>
    <property type="molecule type" value="Genomic_DNA"/>
</dbReference>
<proteinExistence type="predicted"/>
<protein>
    <submittedName>
        <fullName evidence="2">TIGR03016 family PEP-CTERM system-associated outer membrane protein</fullName>
    </submittedName>
</protein>
<evidence type="ECO:0000313" key="3">
    <source>
        <dbReference type="Proteomes" id="UP000287798"/>
    </source>
</evidence>
<dbReference type="Proteomes" id="UP000287798">
    <property type="component" value="Unassembled WGS sequence"/>
</dbReference>
<feature type="signal peptide" evidence="1">
    <location>
        <begin position="1"/>
        <end position="32"/>
    </location>
</feature>
<name>A0A426QM29_9GAMM</name>
<dbReference type="InterPro" id="IPR017467">
    <property type="entry name" value="CHP03016_PEP-CTERM"/>
</dbReference>
<accession>A0A426QM29</accession>
<dbReference type="NCBIfam" id="TIGR03016">
    <property type="entry name" value="pepcterm_hypo_1"/>
    <property type="match status" value="1"/>
</dbReference>
<comment type="caution">
    <text evidence="2">The sequence shown here is derived from an EMBL/GenBank/DDBJ whole genome shotgun (WGS) entry which is preliminary data.</text>
</comment>
<keyword evidence="3" id="KW-1185">Reference proteome</keyword>
<keyword evidence="1" id="KW-0732">Signal</keyword>
<organism evidence="2 3">
    <name type="scientific">Thiohalobacter thiocyanaticus</name>
    <dbReference type="NCBI Taxonomy" id="585455"/>
    <lineage>
        <taxon>Bacteria</taxon>
        <taxon>Pseudomonadati</taxon>
        <taxon>Pseudomonadota</taxon>
        <taxon>Gammaproteobacteria</taxon>
        <taxon>Thiohalobacterales</taxon>
        <taxon>Thiohalobacteraceae</taxon>
        <taxon>Thiohalobacter</taxon>
    </lineage>
</organism>
<evidence type="ECO:0000313" key="2">
    <source>
        <dbReference type="EMBL" id="RRQ22824.1"/>
    </source>
</evidence>
<reference evidence="2 3" key="1">
    <citation type="journal article" date="2010" name="Int. J. Syst. Evol. Microbiol.">
        <title>Thiohalobacter thiocyanaticus gen. nov., sp. nov., a moderately halophilic, sulfur-oxidizing gammaproteobacterium from hypersaline lakes, that utilizes thiocyanate.</title>
        <authorList>
            <person name="Sorokin D.Y."/>
            <person name="Kovaleva O.L."/>
            <person name="Tourova T.P."/>
            <person name="Muyzer G."/>
        </authorList>
    </citation>
    <scope>NUCLEOTIDE SEQUENCE [LARGE SCALE GENOMIC DNA]</scope>
    <source>
        <strain evidence="2 3">Hrh1</strain>
    </source>
</reference>